<accession>N1M0M9</accession>
<keyword evidence="11" id="KW-1185">Reference proteome</keyword>
<feature type="compositionally biased region" description="Basic and acidic residues" evidence="6">
    <location>
        <begin position="265"/>
        <end position="276"/>
    </location>
</feature>
<feature type="region of interest" description="Disordered" evidence="6">
    <location>
        <begin position="265"/>
        <end position="299"/>
    </location>
</feature>
<evidence type="ECO:0000256" key="3">
    <source>
        <dbReference type="ARBA" id="ARBA00022679"/>
    </source>
</evidence>
<keyword evidence="7" id="KW-1133">Transmembrane helix</keyword>
<dbReference type="Proteomes" id="UP001163947">
    <property type="component" value="Chromosome"/>
</dbReference>
<keyword evidence="4" id="KW-0443">Lipid metabolism</keyword>
<evidence type="ECO:0000313" key="12">
    <source>
        <dbReference type="Proteomes" id="UP001163947"/>
    </source>
</evidence>
<evidence type="ECO:0000313" key="11">
    <source>
        <dbReference type="Proteomes" id="UP000325466"/>
    </source>
</evidence>
<dbReference type="PANTHER" id="PTHR10434:SF64">
    <property type="entry name" value="1-ACYL-SN-GLYCEROL-3-PHOSPHATE ACYLTRANSFERASE-RELATED"/>
    <property type="match status" value="1"/>
</dbReference>
<dbReference type="Proteomes" id="UP000325466">
    <property type="component" value="Unassembled WGS sequence"/>
</dbReference>
<dbReference type="EC" id="2.3.1.51" evidence="9"/>
<dbReference type="SUPFAM" id="SSF69593">
    <property type="entry name" value="Glycerol-3-phosphate (1)-acyltransferase"/>
    <property type="match status" value="1"/>
</dbReference>
<protein>
    <submittedName>
        <fullName evidence="10">1-acyl-sn-glycerol-3-phosphate acyltransferase</fullName>
        <ecNumber evidence="9">2.3.1.51</ecNumber>
    </submittedName>
</protein>
<evidence type="ECO:0000256" key="4">
    <source>
        <dbReference type="ARBA" id="ARBA00023098"/>
    </source>
</evidence>
<dbReference type="EMBL" id="BLAH01000116">
    <property type="protein sequence ID" value="GES39413.1"/>
    <property type="molecule type" value="Genomic_DNA"/>
</dbReference>
<proteinExistence type="predicted"/>
<evidence type="ECO:0000256" key="7">
    <source>
        <dbReference type="SAM" id="Phobius"/>
    </source>
</evidence>
<keyword evidence="7" id="KW-0812">Transmembrane</keyword>
<dbReference type="GO" id="GO:0003841">
    <property type="term" value="F:1-acylglycerol-3-phosphate O-acyltransferase activity"/>
    <property type="evidence" value="ECO:0007669"/>
    <property type="project" value="UniProtKB-EC"/>
</dbReference>
<reference evidence="10" key="3">
    <citation type="submission" date="2022-09" db="EMBL/GenBank/DDBJ databases">
        <title>The genome sequence of Rhodococcus aetherivorans N1.</title>
        <authorList>
            <person name="Jiang W."/>
        </authorList>
    </citation>
    <scope>NUCLEOTIDE SEQUENCE</scope>
    <source>
        <strain evidence="10">N1</strain>
    </source>
</reference>
<dbReference type="SMART" id="SM00563">
    <property type="entry name" value="PlsC"/>
    <property type="match status" value="1"/>
</dbReference>
<organism evidence="10 12">
    <name type="scientific">Rhodococcus aetherivorans</name>
    <dbReference type="NCBI Taxonomy" id="191292"/>
    <lineage>
        <taxon>Bacteria</taxon>
        <taxon>Bacillati</taxon>
        <taxon>Actinomycetota</taxon>
        <taxon>Actinomycetes</taxon>
        <taxon>Mycobacteriales</taxon>
        <taxon>Nocardiaceae</taxon>
        <taxon>Rhodococcus</taxon>
    </lineage>
</organism>
<feature type="transmembrane region" description="Helical" evidence="7">
    <location>
        <begin position="32"/>
        <end position="54"/>
    </location>
</feature>
<accession>A0A059MMT7</accession>
<evidence type="ECO:0000256" key="6">
    <source>
        <dbReference type="SAM" id="MobiDB-lite"/>
    </source>
</evidence>
<dbReference type="GeneID" id="83621208"/>
<sequence>MNTRAHAWMPASPCGTGCLPADPGRVSFVTAAARWVLVVAVLATAPLLTAGRLLPRPGRLAAQRAFARVLLRCAGLRLTVTDLRDRGDGGGGGGGGVLVVAPHVSWTDVLVLTAVAPAGFVARSDLLEWGLLGALARRMRVIPIERERLRDLPVVVSRIRDRLLAGERIAAFPEGTTWCGRAYGGFRPALFQAAIDAQRPVQPVGLRYADAAGTIATGPAFVGDETMGASLRRLLRHRGVVAEVVLAPLERPGSDRRDLAARCERSARRRHDDGAEFARLGRAAAAHDTRGREELRAGR</sequence>
<evidence type="ECO:0000256" key="2">
    <source>
        <dbReference type="ARBA" id="ARBA00022516"/>
    </source>
</evidence>
<evidence type="ECO:0000256" key="1">
    <source>
        <dbReference type="ARBA" id="ARBA00005189"/>
    </source>
</evidence>
<keyword evidence="7" id="KW-0472">Membrane</keyword>
<comment type="pathway">
    <text evidence="1">Lipid metabolism.</text>
</comment>
<dbReference type="PANTHER" id="PTHR10434">
    <property type="entry name" value="1-ACYL-SN-GLYCEROL-3-PHOSPHATE ACYLTRANSFERASE"/>
    <property type="match status" value="1"/>
</dbReference>
<evidence type="ECO:0000313" key="10">
    <source>
        <dbReference type="EMBL" id="UYF96473.1"/>
    </source>
</evidence>
<dbReference type="InterPro" id="IPR002123">
    <property type="entry name" value="Plipid/glycerol_acylTrfase"/>
</dbReference>
<keyword evidence="5 10" id="KW-0012">Acyltransferase</keyword>
<dbReference type="GO" id="GO:0006654">
    <property type="term" value="P:phosphatidic acid biosynthetic process"/>
    <property type="evidence" value="ECO:0007669"/>
    <property type="project" value="TreeGrafter"/>
</dbReference>
<keyword evidence="3 9" id="KW-0808">Transferase</keyword>
<evidence type="ECO:0000259" key="8">
    <source>
        <dbReference type="SMART" id="SM00563"/>
    </source>
</evidence>
<dbReference type="EMBL" id="CP106982">
    <property type="protein sequence ID" value="UYF96473.1"/>
    <property type="molecule type" value="Genomic_DNA"/>
</dbReference>
<evidence type="ECO:0000256" key="5">
    <source>
        <dbReference type="ARBA" id="ARBA00023315"/>
    </source>
</evidence>
<dbReference type="AlphaFoldDB" id="A0A059MMT7"/>
<dbReference type="Pfam" id="PF01553">
    <property type="entry name" value="Acyltransferase"/>
    <property type="match status" value="1"/>
</dbReference>
<reference evidence="9" key="2">
    <citation type="submission" date="2019-10" db="EMBL/GenBank/DDBJ databases">
        <title>Draft genome sequence of Rhodococcus aetherivorans JCM 14343.</title>
        <authorList>
            <person name="Inoue D."/>
            <person name="Nakazawa M."/>
            <person name="Yamamoto N."/>
            <person name="Sei K."/>
            <person name="Ike M."/>
        </authorList>
    </citation>
    <scope>NUCLEOTIDE SEQUENCE</scope>
    <source>
        <strain evidence="9">JCM 14343</strain>
    </source>
</reference>
<keyword evidence="2" id="KW-0444">Lipid biosynthesis</keyword>
<evidence type="ECO:0000313" key="9">
    <source>
        <dbReference type="EMBL" id="GES39413.1"/>
    </source>
</evidence>
<name>A0A059MMT7_9NOCA</name>
<dbReference type="RefSeq" id="WP_006933200.1">
    <property type="nucleotide sequence ID" value="NZ_BAAAYP010000035.1"/>
</dbReference>
<feature type="domain" description="Phospholipid/glycerol acyltransferase" evidence="8">
    <location>
        <begin position="97"/>
        <end position="209"/>
    </location>
</feature>
<feature type="compositionally biased region" description="Basic and acidic residues" evidence="6">
    <location>
        <begin position="285"/>
        <end position="299"/>
    </location>
</feature>
<gene>
    <name evidence="10" type="ORF">OCS65_12285</name>
    <name evidence="9" type="ORF">RAJCM14343_4684</name>
</gene>
<dbReference type="CDD" id="cd07989">
    <property type="entry name" value="LPLAT_AGPAT-like"/>
    <property type="match status" value="1"/>
</dbReference>
<reference evidence="9 11" key="1">
    <citation type="journal article" date="2018" name="Biodegradation">
        <title>1,4-Dioxane degradation characteristics of Rhodococcus aetherivorans JCM 14343.</title>
        <authorList>
            <person name="Inoue D."/>
            <person name="Tsunoda T."/>
            <person name="Yamamoto N."/>
            <person name="Ike M."/>
            <person name="Sei K."/>
        </authorList>
    </citation>
    <scope>NUCLEOTIDE SEQUENCE [LARGE SCALE GENOMIC DNA]</scope>
    <source>
        <strain evidence="9 11">JCM 14343</strain>
    </source>
</reference>